<feature type="compositionally biased region" description="Basic and acidic residues" evidence="1">
    <location>
        <begin position="229"/>
        <end position="252"/>
    </location>
</feature>
<feature type="domain" description="RGS" evidence="2">
    <location>
        <begin position="154"/>
        <end position="191"/>
    </location>
</feature>
<reference evidence="3 4" key="1">
    <citation type="journal article" date="2023" name="Sci. Data">
        <title>Genome assembly of the Korean intertidal mud-creeper Batillaria attramentaria.</title>
        <authorList>
            <person name="Patra A.K."/>
            <person name="Ho P.T."/>
            <person name="Jun S."/>
            <person name="Lee S.J."/>
            <person name="Kim Y."/>
            <person name="Won Y.J."/>
        </authorList>
    </citation>
    <scope>NUCLEOTIDE SEQUENCE [LARGE SCALE GENOMIC DNA]</scope>
    <source>
        <strain evidence="3">Wonlab-2016</strain>
    </source>
</reference>
<dbReference type="SMART" id="SM00315">
    <property type="entry name" value="RGS"/>
    <property type="match status" value="2"/>
</dbReference>
<dbReference type="Gene3D" id="1.10.167.10">
    <property type="entry name" value="Regulator of G-protein Signalling 4, domain 2"/>
    <property type="match status" value="3"/>
</dbReference>
<feature type="compositionally biased region" description="Polar residues" evidence="1">
    <location>
        <begin position="367"/>
        <end position="386"/>
    </location>
</feature>
<comment type="caution">
    <text evidence="3">The sequence shown here is derived from an EMBL/GenBank/DDBJ whole genome shotgun (WGS) entry which is preliminary data.</text>
</comment>
<feature type="domain" description="RGS" evidence="2">
    <location>
        <begin position="456"/>
        <end position="545"/>
    </location>
</feature>
<dbReference type="PANTHER" id="PTHR13155">
    <property type="entry name" value="A-KINASE ANCHOR PROTEINS"/>
    <property type="match status" value="1"/>
</dbReference>
<feature type="region of interest" description="Disordered" evidence="1">
    <location>
        <begin position="50"/>
        <end position="119"/>
    </location>
</feature>
<feature type="compositionally biased region" description="Polar residues" evidence="1">
    <location>
        <begin position="396"/>
        <end position="415"/>
    </location>
</feature>
<dbReference type="InterPro" id="IPR052246">
    <property type="entry name" value="Cell_Polariz_PKAAnc"/>
</dbReference>
<dbReference type="AlphaFoldDB" id="A0ABD0KMI2"/>
<feature type="region of interest" description="Disordered" evidence="1">
    <location>
        <begin position="795"/>
        <end position="822"/>
    </location>
</feature>
<name>A0ABD0KMI2_9CAEN</name>
<feature type="region of interest" description="Disordered" evidence="1">
    <location>
        <begin position="700"/>
        <end position="721"/>
    </location>
</feature>
<protein>
    <recommendedName>
        <fullName evidence="2">RGS domain-containing protein</fullName>
    </recommendedName>
</protein>
<keyword evidence="4" id="KW-1185">Reference proteome</keyword>
<feature type="compositionally biased region" description="Basic and acidic residues" evidence="1">
    <location>
        <begin position="292"/>
        <end position="312"/>
    </location>
</feature>
<proteinExistence type="predicted"/>
<dbReference type="CDD" id="cd08721">
    <property type="entry name" value="RGS_AKAP2_2"/>
    <property type="match status" value="1"/>
</dbReference>
<evidence type="ECO:0000259" key="2">
    <source>
        <dbReference type="PROSITE" id="PS50132"/>
    </source>
</evidence>
<feature type="region of interest" description="Disordered" evidence="1">
    <location>
        <begin position="440"/>
        <end position="470"/>
    </location>
</feature>
<sequence>MSNLLQYRKKEKAGCTQSTLSTEAACPEQQMKALIYRGGEGELADGLLKRGKMRNGGCHSNTKLKKQKPVTPPTGVKGGAAPVKRTPSTRSNPQSPDSLNGDMGLPTSLLGPREPGSSPQLVLSEEVLASLQEPAEAGSTPKSPMKTSSRLSKTLQEILHDKDALHCFIEFMESRQADRFIRFWLDANSFRAATLTRMRSHSLQSVSSSAILKRRTEGKGDGSSGSVDPQRDVADQPEMSSERVEGEEKNLPRDLSCQDTGQSTSAGNRSESNCNCDNQSSSFSNSGAVGCDSDRPSERSKSVEGSTDHTEAAKSAPDGAEYNHISSEGAWLHPSRNPEAHVTANPNTSPQLRPQQSAGHRAEEETSSAVSPVQCDNSLPHSTQEHVISGAHTDASCDTESVDTLTEEPSSSTDSEGLARGAQCEGVNQAVPVIVGADSDISQSSEGSAGDGTVPRQHRATPTEEIQEKLKKSIERDAVGIFTKYIAKDAPQPIGVDDDLREETIRKICREDGQVDPDCFVDCQDFVVRYMEKEYHKLFSDSEYHCKHQVHVLTSGRVYLADILYNEHALCYFMEFMEQEGASHLMQFWMAADNFQQQLIQQAGQYDGMQAQSDAMILYDRFFSLQATMPLGFDDKIRFEVEGNICREEGPLPDCFSKPRDIVLQAMDKVYFPRYLGGDIYYRYISDLVSTVQMSQDLPVRKHKRQASDASSEHSAGSQSLGAESISFRNTLLASGSRTARKSTSSGSLSGSVGKIEEQLGTMDTDFLNPDKLWTQPKKGPLSLGKVNAFGQFVSEFDPDPDGEKKKSGGFFKKKKDKEKEQEEMAMQVAQMILSDVAAMTQMGDVCSRNDRNTNNSNVSTTATTTTTSLSAPASAVSFFEPPPS</sequence>
<feature type="compositionally biased region" description="Low complexity" evidence="1">
    <location>
        <begin position="853"/>
        <end position="878"/>
    </location>
</feature>
<dbReference type="FunFam" id="1.10.167.10:FF:000005">
    <property type="entry name" value="Putative A-kinase anchor protein 10 mitochondrial"/>
    <property type="match status" value="1"/>
</dbReference>
<feature type="region of interest" description="Disordered" evidence="1">
    <location>
        <begin position="197"/>
        <end position="421"/>
    </location>
</feature>
<dbReference type="PROSITE" id="PS50132">
    <property type="entry name" value="RGS"/>
    <property type="match status" value="3"/>
</dbReference>
<feature type="compositionally biased region" description="Polar residues" evidence="1">
    <location>
        <begin position="201"/>
        <end position="210"/>
    </location>
</feature>
<dbReference type="Pfam" id="PF00615">
    <property type="entry name" value="RGS"/>
    <property type="match status" value="3"/>
</dbReference>
<gene>
    <name evidence="3" type="ORF">BaRGS_00020517</name>
</gene>
<evidence type="ECO:0000313" key="3">
    <source>
        <dbReference type="EMBL" id="KAK7488210.1"/>
    </source>
</evidence>
<feature type="region of interest" description="Disordered" evidence="1">
    <location>
        <begin position="847"/>
        <end position="885"/>
    </location>
</feature>
<evidence type="ECO:0000313" key="4">
    <source>
        <dbReference type="Proteomes" id="UP001519460"/>
    </source>
</evidence>
<evidence type="ECO:0000256" key="1">
    <source>
        <dbReference type="SAM" id="MobiDB-lite"/>
    </source>
</evidence>
<dbReference type="PANTHER" id="PTHR13155:SF1">
    <property type="entry name" value="A-KINASE ANCHOR PROTEIN 10, MITOCHONDRIAL"/>
    <property type="match status" value="1"/>
</dbReference>
<accession>A0ABD0KMI2</accession>
<dbReference type="InterPro" id="IPR016137">
    <property type="entry name" value="RGS"/>
</dbReference>
<feature type="compositionally biased region" description="Polar residues" evidence="1">
    <location>
        <begin position="86"/>
        <end position="98"/>
    </location>
</feature>
<dbReference type="InterPro" id="IPR044926">
    <property type="entry name" value="RGS_subdomain_2"/>
</dbReference>
<feature type="domain" description="RGS" evidence="2">
    <location>
        <begin position="559"/>
        <end position="685"/>
    </location>
</feature>
<dbReference type="Proteomes" id="UP001519460">
    <property type="component" value="Unassembled WGS sequence"/>
</dbReference>
<organism evidence="3 4">
    <name type="scientific">Batillaria attramentaria</name>
    <dbReference type="NCBI Taxonomy" id="370345"/>
    <lineage>
        <taxon>Eukaryota</taxon>
        <taxon>Metazoa</taxon>
        <taxon>Spiralia</taxon>
        <taxon>Lophotrochozoa</taxon>
        <taxon>Mollusca</taxon>
        <taxon>Gastropoda</taxon>
        <taxon>Caenogastropoda</taxon>
        <taxon>Sorbeoconcha</taxon>
        <taxon>Cerithioidea</taxon>
        <taxon>Batillariidae</taxon>
        <taxon>Batillaria</taxon>
    </lineage>
</organism>
<feature type="compositionally biased region" description="Polar residues" evidence="1">
    <location>
        <begin position="344"/>
        <end position="358"/>
    </location>
</feature>
<dbReference type="SUPFAM" id="SSF48097">
    <property type="entry name" value="Regulator of G-protein signaling, RGS"/>
    <property type="match status" value="2"/>
</dbReference>
<feature type="compositionally biased region" description="Polar residues" evidence="1">
    <location>
        <begin position="708"/>
        <end position="721"/>
    </location>
</feature>
<dbReference type="InterPro" id="IPR036305">
    <property type="entry name" value="RGS_sf"/>
</dbReference>
<feature type="compositionally biased region" description="Polar residues" evidence="1">
    <location>
        <begin position="257"/>
        <end position="287"/>
    </location>
</feature>
<dbReference type="EMBL" id="JACVVK020000153">
    <property type="protein sequence ID" value="KAK7488210.1"/>
    <property type="molecule type" value="Genomic_DNA"/>
</dbReference>